<reference evidence="2" key="1">
    <citation type="submission" date="2022-12" db="EMBL/GenBank/DDBJ databases">
        <authorList>
            <person name="Petersen C."/>
        </authorList>
    </citation>
    <scope>NUCLEOTIDE SEQUENCE</scope>
    <source>
        <strain evidence="2">IBT 16125</strain>
    </source>
</reference>
<sequence length="179" mass="20379">MTESTFQANILFDFAEIQAHAQASTTANRSAINADSYRPSSRAPKSKVITGPPKSLYLPRLCYTDDIGSFLIVRRESPRDTYQPVFTYDGAGKVTIDTRCSRPSRMVAIRKYPKQDTRWLIGRFGGFNIEMYFPCWSVTSMLISLFSGGRFEVDPRPYHSLPENSSCRVRARMYYGSSR</sequence>
<dbReference type="RefSeq" id="XP_056772178.1">
    <property type="nucleotide sequence ID" value="XM_056904411.1"/>
</dbReference>
<comment type="caution">
    <text evidence="2">The sequence shown here is derived from an EMBL/GenBank/DDBJ whole genome shotgun (WGS) entry which is preliminary data.</text>
</comment>
<protein>
    <submittedName>
        <fullName evidence="2">Uncharacterized protein</fullName>
    </submittedName>
</protein>
<gene>
    <name evidence="2" type="ORF">N7458_001017</name>
</gene>
<evidence type="ECO:0000256" key="1">
    <source>
        <dbReference type="SAM" id="MobiDB-lite"/>
    </source>
</evidence>
<proteinExistence type="predicted"/>
<reference evidence="2" key="2">
    <citation type="journal article" date="2023" name="IMA Fungus">
        <title>Comparative genomic study of the Penicillium genus elucidates a diverse pangenome and 15 lateral gene transfer events.</title>
        <authorList>
            <person name="Petersen C."/>
            <person name="Sorensen T."/>
            <person name="Nielsen M.R."/>
            <person name="Sondergaard T.E."/>
            <person name="Sorensen J.L."/>
            <person name="Fitzpatrick D.A."/>
            <person name="Frisvad J.C."/>
            <person name="Nielsen K.L."/>
        </authorList>
    </citation>
    <scope>NUCLEOTIDE SEQUENCE</scope>
    <source>
        <strain evidence="2">IBT 16125</strain>
    </source>
</reference>
<name>A0AAD6CH81_9EURO</name>
<dbReference type="EMBL" id="JAPVEA010000001">
    <property type="protein sequence ID" value="KAJ5465331.1"/>
    <property type="molecule type" value="Genomic_DNA"/>
</dbReference>
<dbReference type="AlphaFoldDB" id="A0AAD6CH81"/>
<keyword evidence="3" id="KW-1185">Reference proteome</keyword>
<accession>A0AAD6CH81</accession>
<organism evidence="2 3">
    <name type="scientific">Penicillium daleae</name>
    <dbReference type="NCBI Taxonomy" id="63821"/>
    <lineage>
        <taxon>Eukaryota</taxon>
        <taxon>Fungi</taxon>
        <taxon>Dikarya</taxon>
        <taxon>Ascomycota</taxon>
        <taxon>Pezizomycotina</taxon>
        <taxon>Eurotiomycetes</taxon>
        <taxon>Eurotiomycetidae</taxon>
        <taxon>Eurotiales</taxon>
        <taxon>Aspergillaceae</taxon>
        <taxon>Penicillium</taxon>
    </lineage>
</organism>
<dbReference type="Proteomes" id="UP001213681">
    <property type="component" value="Unassembled WGS sequence"/>
</dbReference>
<evidence type="ECO:0000313" key="3">
    <source>
        <dbReference type="Proteomes" id="UP001213681"/>
    </source>
</evidence>
<dbReference type="GeneID" id="81594654"/>
<feature type="region of interest" description="Disordered" evidence="1">
    <location>
        <begin position="28"/>
        <end position="48"/>
    </location>
</feature>
<evidence type="ECO:0000313" key="2">
    <source>
        <dbReference type="EMBL" id="KAJ5465331.1"/>
    </source>
</evidence>